<proteinExistence type="predicted"/>
<protein>
    <submittedName>
        <fullName evidence="2">Uncharacterized protein</fullName>
    </submittedName>
</protein>
<dbReference type="EnsemblMetazoa" id="CJA34948a.1">
    <property type="protein sequence ID" value="CJA34948a.1"/>
    <property type="gene ID" value="WBGene00210795"/>
</dbReference>
<evidence type="ECO:0000256" key="1">
    <source>
        <dbReference type="SAM" id="MobiDB-lite"/>
    </source>
</evidence>
<organism evidence="2 3">
    <name type="scientific">Caenorhabditis japonica</name>
    <dbReference type="NCBI Taxonomy" id="281687"/>
    <lineage>
        <taxon>Eukaryota</taxon>
        <taxon>Metazoa</taxon>
        <taxon>Ecdysozoa</taxon>
        <taxon>Nematoda</taxon>
        <taxon>Chromadorea</taxon>
        <taxon>Rhabditida</taxon>
        <taxon>Rhabditina</taxon>
        <taxon>Rhabditomorpha</taxon>
        <taxon>Rhabditoidea</taxon>
        <taxon>Rhabditidae</taxon>
        <taxon>Peloderinae</taxon>
        <taxon>Caenorhabditis</taxon>
    </lineage>
</organism>
<keyword evidence="3" id="KW-1185">Reference proteome</keyword>
<evidence type="ECO:0000313" key="3">
    <source>
        <dbReference type="Proteomes" id="UP000005237"/>
    </source>
</evidence>
<sequence>MSNKEETHKSTKAVPNGEEGMVVSATGDEEDVAMEGVMEDHEPAGLAALGSVQEAETSQHESAENNGEHFPIVADNHPMALWYGGFGDGELPREPAKRADRVDLSYLLLKENAVDDKAGKHLEPVGLFLGDVIIVTSVYRRPQFNDWSSRVPPIDEAKNAFFAVKTFTKKEQLVFGKMIDVKKQGKGWYAADIMVPATQPAQLLRYVRKGGSHQHVIKATEAVQDSPSIRPRDACCLTSAPMAFANVHPSEEFPSYAQAYSASLGIYGIVAVSTRNEESRHFVAKLVRMERGRAHRVTCEMNLEMVEQATHPNLWPKELVDRPFHTCAHSSMRADTNGPSLSRAAENSPLIISLIYALSHRNFPPRSLRYLFHPSTNAHSRFFPKPCLS</sequence>
<reference evidence="3" key="1">
    <citation type="submission" date="2010-08" db="EMBL/GenBank/DDBJ databases">
        <authorList>
            <consortium name="Caenorhabditis japonica Sequencing Consortium"/>
            <person name="Wilson R.K."/>
        </authorList>
    </citation>
    <scope>NUCLEOTIDE SEQUENCE [LARGE SCALE GENOMIC DNA]</scope>
    <source>
        <strain evidence="3">DF5081</strain>
    </source>
</reference>
<feature type="region of interest" description="Disordered" evidence="1">
    <location>
        <begin position="1"/>
        <end position="21"/>
    </location>
</feature>
<dbReference type="AlphaFoldDB" id="A0A8R1EH49"/>
<name>A0A8R1EH49_CAEJA</name>
<accession>A0A8R1EH49</accession>
<reference evidence="2" key="2">
    <citation type="submission" date="2022-06" db="UniProtKB">
        <authorList>
            <consortium name="EnsemblMetazoa"/>
        </authorList>
    </citation>
    <scope>IDENTIFICATION</scope>
    <source>
        <strain evidence="2">DF5081</strain>
    </source>
</reference>
<evidence type="ECO:0000313" key="2">
    <source>
        <dbReference type="EnsemblMetazoa" id="CJA34948a.1"/>
    </source>
</evidence>
<dbReference type="Proteomes" id="UP000005237">
    <property type="component" value="Unassembled WGS sequence"/>
</dbReference>